<proteinExistence type="predicted"/>
<evidence type="ECO:0000256" key="1">
    <source>
        <dbReference type="SAM" id="MobiDB-lite"/>
    </source>
</evidence>
<accession>A0ABP9LEG3</accession>
<dbReference type="EMBL" id="BAABKC010000111">
    <property type="protein sequence ID" value="GAA5074543.1"/>
    <property type="molecule type" value="Genomic_DNA"/>
</dbReference>
<feature type="region of interest" description="Disordered" evidence="1">
    <location>
        <begin position="112"/>
        <end position="144"/>
    </location>
</feature>
<feature type="region of interest" description="Disordered" evidence="1">
    <location>
        <begin position="1"/>
        <end position="33"/>
    </location>
</feature>
<name>A0ABP9LEG3_9ACTN</name>
<gene>
    <name evidence="2" type="ORF">GCM10023336_62740</name>
</gene>
<protein>
    <submittedName>
        <fullName evidence="2">Uncharacterized protein</fullName>
    </submittedName>
</protein>
<comment type="caution">
    <text evidence="2">The sequence shown here is derived from an EMBL/GenBank/DDBJ whole genome shotgun (WGS) entry which is preliminary data.</text>
</comment>
<dbReference type="Proteomes" id="UP001500124">
    <property type="component" value="Unassembled WGS sequence"/>
</dbReference>
<evidence type="ECO:0000313" key="3">
    <source>
        <dbReference type="Proteomes" id="UP001500124"/>
    </source>
</evidence>
<sequence>MTRRRLVLAPASPRSGRRRQQDGPGGEHQVLDEDVARPSFERWIARRLAGLAGLAPGIHSEAERWTRVLRDGGPRSLPRREGTVWLYLNRVRPALLEWSNPYDHLREVTWPVTRRGPDPRARSAPPRRGVRARRQDRDARVRVP</sequence>
<feature type="compositionally biased region" description="Basic and acidic residues" evidence="1">
    <location>
        <begin position="133"/>
        <end position="144"/>
    </location>
</feature>
<keyword evidence="3" id="KW-1185">Reference proteome</keyword>
<reference evidence="3" key="1">
    <citation type="journal article" date="2019" name="Int. J. Syst. Evol. Microbiol.">
        <title>The Global Catalogue of Microorganisms (GCM) 10K type strain sequencing project: providing services to taxonomists for standard genome sequencing and annotation.</title>
        <authorList>
            <consortium name="The Broad Institute Genomics Platform"/>
            <consortium name="The Broad Institute Genome Sequencing Center for Infectious Disease"/>
            <person name="Wu L."/>
            <person name="Ma J."/>
        </authorList>
    </citation>
    <scope>NUCLEOTIDE SEQUENCE [LARGE SCALE GENOMIC DNA]</scope>
    <source>
        <strain evidence="3">JCM 18410</strain>
    </source>
</reference>
<organism evidence="2 3">
    <name type="scientific">Streptomyces similanensis</name>
    <dbReference type="NCBI Taxonomy" id="1274988"/>
    <lineage>
        <taxon>Bacteria</taxon>
        <taxon>Bacillati</taxon>
        <taxon>Actinomycetota</taxon>
        <taxon>Actinomycetes</taxon>
        <taxon>Kitasatosporales</taxon>
        <taxon>Streptomycetaceae</taxon>
        <taxon>Streptomyces</taxon>
    </lineage>
</organism>
<evidence type="ECO:0000313" key="2">
    <source>
        <dbReference type="EMBL" id="GAA5074543.1"/>
    </source>
</evidence>